<accession>A0ABQ8TU16</accession>
<gene>
    <name evidence="1" type="ORF">ANN_00741</name>
</gene>
<protein>
    <submittedName>
        <fullName evidence="1">Uncharacterized protein</fullName>
    </submittedName>
</protein>
<evidence type="ECO:0000313" key="1">
    <source>
        <dbReference type="EMBL" id="KAJ4449343.1"/>
    </source>
</evidence>
<reference evidence="1 2" key="1">
    <citation type="journal article" date="2022" name="Allergy">
        <title>Genome assembly and annotation of Periplaneta americana reveal a comprehensive cockroach allergen profile.</title>
        <authorList>
            <person name="Wang L."/>
            <person name="Xiong Q."/>
            <person name="Saelim N."/>
            <person name="Wang L."/>
            <person name="Nong W."/>
            <person name="Wan A.T."/>
            <person name="Shi M."/>
            <person name="Liu X."/>
            <person name="Cao Q."/>
            <person name="Hui J.H.L."/>
            <person name="Sookrung N."/>
            <person name="Leung T.F."/>
            <person name="Tungtrongchitr A."/>
            <person name="Tsui S.K.W."/>
        </authorList>
    </citation>
    <scope>NUCLEOTIDE SEQUENCE [LARGE SCALE GENOMIC DNA]</scope>
    <source>
        <strain evidence="1">PWHHKU_190912</strain>
    </source>
</reference>
<keyword evidence="2" id="KW-1185">Reference proteome</keyword>
<proteinExistence type="predicted"/>
<dbReference type="PANTHER" id="PTHR47326:SF1">
    <property type="entry name" value="HTH PSQ-TYPE DOMAIN-CONTAINING PROTEIN"/>
    <property type="match status" value="1"/>
</dbReference>
<name>A0ABQ8TU16_PERAM</name>
<dbReference type="Proteomes" id="UP001148838">
    <property type="component" value="Unassembled WGS sequence"/>
</dbReference>
<dbReference type="PANTHER" id="PTHR47326">
    <property type="entry name" value="TRANSPOSABLE ELEMENT TC3 TRANSPOSASE-LIKE PROTEIN"/>
    <property type="match status" value="1"/>
</dbReference>
<sequence>MWRPIETLFLRTHKKNESSDAVKISGKKEFGEQWIGCSGSIGWSALSPDLTPLDFCVWGHLKSLVYETPIESEDELIAQVLAAADSLQHMPEVFECLGISCRSLQRIFHSDLHLFLYKITVMRKFTTRDKKHKLQFVSWLIAEEVMFHNTLFSDKAYFI</sequence>
<dbReference type="EMBL" id="JAJSOF020000003">
    <property type="protein sequence ID" value="KAJ4449343.1"/>
    <property type="molecule type" value="Genomic_DNA"/>
</dbReference>
<dbReference type="Gene3D" id="3.30.420.10">
    <property type="entry name" value="Ribonuclease H-like superfamily/Ribonuclease H"/>
    <property type="match status" value="1"/>
</dbReference>
<organism evidence="1 2">
    <name type="scientific">Periplaneta americana</name>
    <name type="common">American cockroach</name>
    <name type="synonym">Blatta americana</name>
    <dbReference type="NCBI Taxonomy" id="6978"/>
    <lineage>
        <taxon>Eukaryota</taxon>
        <taxon>Metazoa</taxon>
        <taxon>Ecdysozoa</taxon>
        <taxon>Arthropoda</taxon>
        <taxon>Hexapoda</taxon>
        <taxon>Insecta</taxon>
        <taxon>Pterygota</taxon>
        <taxon>Neoptera</taxon>
        <taxon>Polyneoptera</taxon>
        <taxon>Dictyoptera</taxon>
        <taxon>Blattodea</taxon>
        <taxon>Blattoidea</taxon>
        <taxon>Blattidae</taxon>
        <taxon>Blattinae</taxon>
        <taxon>Periplaneta</taxon>
    </lineage>
</organism>
<dbReference type="InterPro" id="IPR036397">
    <property type="entry name" value="RNaseH_sf"/>
</dbReference>
<comment type="caution">
    <text evidence="1">The sequence shown here is derived from an EMBL/GenBank/DDBJ whole genome shotgun (WGS) entry which is preliminary data.</text>
</comment>
<evidence type="ECO:0000313" key="2">
    <source>
        <dbReference type="Proteomes" id="UP001148838"/>
    </source>
</evidence>